<feature type="transmembrane region" description="Helical" evidence="1">
    <location>
        <begin position="36"/>
        <end position="56"/>
    </location>
</feature>
<keyword evidence="1" id="KW-0812">Transmembrane</keyword>
<keyword evidence="2" id="KW-0614">Plasmid</keyword>
<dbReference type="RefSeq" id="WP_000765779.1">
    <property type="nucleotide sequence ID" value="NZ_LT844544.1"/>
</dbReference>
<geneLocation type="plasmid" evidence="2">
    <name>I</name>
</geneLocation>
<organism evidence="2">
    <name type="scientific">Yersinia pestis</name>
    <dbReference type="NCBI Taxonomy" id="632"/>
    <lineage>
        <taxon>Bacteria</taxon>
        <taxon>Pseudomonadati</taxon>
        <taxon>Pseudomonadota</taxon>
        <taxon>Gammaproteobacteria</taxon>
        <taxon>Enterobacterales</taxon>
        <taxon>Yersiniaceae</taxon>
        <taxon>Yersinia</taxon>
    </lineage>
</organism>
<accession>A0A2C8CVY1</accession>
<reference evidence="2" key="1">
    <citation type="submission" date="2017-04" db="EMBL/GenBank/DDBJ databases">
        <authorList>
            <person name="Afonso C.L."/>
            <person name="Miller P.J."/>
            <person name="Scott M.A."/>
            <person name="Spackman E."/>
            <person name="Goraichik I."/>
            <person name="Dimitrov K.M."/>
            <person name="Suarez D.L."/>
            <person name="Swayne D.E."/>
        </authorList>
    </citation>
    <scope>NUCLEOTIDE SEQUENCE</scope>
    <source>
        <strain evidence="2">P21801</strain>
    </source>
</reference>
<keyword evidence="1" id="KW-0472">Membrane</keyword>
<sequence>MKLFYSKPVRFIVIICVFLLGVDNLSDMFVDISRPVFYGGLAALLAAAVVIARVDYNKNAEKKASQVH</sequence>
<keyword evidence="1" id="KW-1133">Transmembrane helix</keyword>
<gene>
    <name evidence="2" type="ORF">P2180_035</name>
</gene>
<name>A0A2C8CVY1_YERPE</name>
<dbReference type="AlphaFoldDB" id="A0A2C8CVY1"/>
<evidence type="ECO:0000256" key="1">
    <source>
        <dbReference type="SAM" id="Phobius"/>
    </source>
</evidence>
<dbReference type="EMBL" id="LT844544">
    <property type="protein sequence ID" value="SMN10345.1"/>
    <property type="molecule type" value="Genomic_DNA"/>
</dbReference>
<evidence type="ECO:0000313" key="2">
    <source>
        <dbReference type="EMBL" id="SMN10345.1"/>
    </source>
</evidence>
<feature type="transmembrane region" description="Helical" evidence="1">
    <location>
        <begin position="12"/>
        <end position="30"/>
    </location>
</feature>
<protein>
    <submittedName>
        <fullName evidence="2">Uncharacterized protein</fullName>
    </submittedName>
</protein>
<proteinExistence type="predicted"/>